<evidence type="ECO:0000313" key="2">
    <source>
        <dbReference type="Proteomes" id="UP000035680"/>
    </source>
</evidence>
<reference evidence="3" key="2">
    <citation type="submission" date="2015-08" db="UniProtKB">
        <authorList>
            <consortium name="WormBaseParasite"/>
        </authorList>
    </citation>
    <scope>IDENTIFICATION</scope>
</reference>
<sequence length="66" mass="7553">MFRDGLKESKESMIKIVDFKVDVVKEMLDYIYTDEAPNLKEMANEVLTIADRYGLGGLKSMAIKHL</sequence>
<dbReference type="Proteomes" id="UP000035680">
    <property type="component" value="Unassembled WGS sequence"/>
</dbReference>
<keyword evidence="2" id="KW-1185">Reference proteome</keyword>
<dbReference type="AlphaFoldDB" id="A0A0K0G2F4"/>
<accession>A0A0K0G2F4</accession>
<dbReference type="STRING" id="75913.A0A0K0G2F4"/>
<proteinExistence type="predicted"/>
<dbReference type="PANTHER" id="PTHR24413">
    <property type="entry name" value="SPECKLE-TYPE POZ PROTEIN"/>
    <property type="match status" value="1"/>
</dbReference>
<evidence type="ECO:0000259" key="1">
    <source>
        <dbReference type="Pfam" id="PF00651"/>
    </source>
</evidence>
<dbReference type="SUPFAM" id="SSF54695">
    <property type="entry name" value="POZ domain"/>
    <property type="match status" value="1"/>
</dbReference>
<protein>
    <submittedName>
        <fullName evidence="3">BTB domain-containing protein</fullName>
    </submittedName>
</protein>
<dbReference type="Pfam" id="PF00651">
    <property type="entry name" value="BTB"/>
    <property type="match status" value="1"/>
</dbReference>
<dbReference type="WBParaSite" id="SVE_1890100.1">
    <property type="protein sequence ID" value="SVE_1890100.1"/>
    <property type="gene ID" value="SVE_1890100"/>
</dbReference>
<feature type="domain" description="BTB" evidence="1">
    <location>
        <begin position="1"/>
        <end position="65"/>
    </location>
</feature>
<name>A0A0K0G2F4_STRVS</name>
<dbReference type="InterPro" id="IPR011333">
    <property type="entry name" value="SKP1/BTB/POZ_sf"/>
</dbReference>
<reference evidence="2" key="1">
    <citation type="submission" date="2014-07" db="EMBL/GenBank/DDBJ databases">
        <authorList>
            <person name="Martin A.A"/>
            <person name="De Silva N."/>
        </authorList>
    </citation>
    <scope>NUCLEOTIDE SEQUENCE</scope>
</reference>
<dbReference type="InterPro" id="IPR000210">
    <property type="entry name" value="BTB/POZ_dom"/>
</dbReference>
<organism evidence="2 3">
    <name type="scientific">Strongyloides venezuelensis</name>
    <name type="common">Threadworm</name>
    <dbReference type="NCBI Taxonomy" id="75913"/>
    <lineage>
        <taxon>Eukaryota</taxon>
        <taxon>Metazoa</taxon>
        <taxon>Ecdysozoa</taxon>
        <taxon>Nematoda</taxon>
        <taxon>Chromadorea</taxon>
        <taxon>Rhabditida</taxon>
        <taxon>Tylenchina</taxon>
        <taxon>Panagrolaimomorpha</taxon>
        <taxon>Strongyloidoidea</taxon>
        <taxon>Strongyloididae</taxon>
        <taxon>Strongyloides</taxon>
    </lineage>
</organism>
<dbReference type="Gene3D" id="3.30.710.10">
    <property type="entry name" value="Potassium Channel Kv1.1, Chain A"/>
    <property type="match status" value="1"/>
</dbReference>
<evidence type="ECO:0000313" key="3">
    <source>
        <dbReference type="WBParaSite" id="SVE_1890100.1"/>
    </source>
</evidence>